<evidence type="ECO:0000256" key="1">
    <source>
        <dbReference type="SAM" id="Phobius"/>
    </source>
</evidence>
<protein>
    <recommendedName>
        <fullName evidence="4">Type 4 fimbrial biogenesis protein PilX N-terminal domain-containing protein</fullName>
    </recommendedName>
</protein>
<name>A0A1G2J8Z5_9BACT</name>
<feature type="transmembrane region" description="Helical" evidence="1">
    <location>
        <begin position="6"/>
        <end position="31"/>
    </location>
</feature>
<reference evidence="2 3" key="1">
    <citation type="journal article" date="2016" name="Nat. Commun.">
        <title>Thousands of microbial genomes shed light on interconnected biogeochemical processes in an aquifer system.</title>
        <authorList>
            <person name="Anantharaman K."/>
            <person name="Brown C.T."/>
            <person name="Hug L.A."/>
            <person name="Sharon I."/>
            <person name="Castelle C.J."/>
            <person name="Probst A.J."/>
            <person name="Thomas B.C."/>
            <person name="Singh A."/>
            <person name="Wilkins M.J."/>
            <person name="Karaoz U."/>
            <person name="Brodie E.L."/>
            <person name="Williams K.H."/>
            <person name="Hubbard S.S."/>
            <person name="Banfield J.F."/>
        </authorList>
    </citation>
    <scope>NUCLEOTIDE SEQUENCE [LARGE SCALE GENOMIC DNA]</scope>
</reference>
<keyword evidence="1" id="KW-1133">Transmembrane helix</keyword>
<evidence type="ECO:0008006" key="4">
    <source>
        <dbReference type="Google" id="ProtNLM"/>
    </source>
</evidence>
<evidence type="ECO:0000313" key="2">
    <source>
        <dbReference type="EMBL" id="OGZ83606.1"/>
    </source>
</evidence>
<dbReference type="EMBL" id="MHPP01000031">
    <property type="protein sequence ID" value="OGZ83606.1"/>
    <property type="molecule type" value="Genomic_DNA"/>
</dbReference>
<dbReference type="Proteomes" id="UP000177751">
    <property type="component" value="Unassembled WGS sequence"/>
</dbReference>
<gene>
    <name evidence="2" type="ORF">A2401_01920</name>
</gene>
<sequence>MDSQKGVSLIITFFVMTVVVAVVLSVSSLLYGEIKIIRNVSNSVISFYAADSGIEKVLYYDRKEKPEGAIRGLCNICDVCPDCHDCILTQGGEGGCDPETCADCNIVFSSQMSAGKTYNLNADIFLTTGAQCGISQADVKSYGSYENTSRAINLDMSQDTGTIFGPGISDNGTWVTGGQVIHFRVNAPPPPDVPSILAYVFYSATENGPYTLLNDPGNPASLSYISGQGEWQGNYNTGITGYFSIGISATDSNDVCASITITPE</sequence>
<organism evidence="2 3">
    <name type="scientific">Candidatus Staskawiczbacteria bacterium RIFOXYC1_FULL_38_18</name>
    <dbReference type="NCBI Taxonomy" id="1802229"/>
    <lineage>
        <taxon>Bacteria</taxon>
        <taxon>Candidatus Staskawicziibacteriota</taxon>
    </lineage>
</organism>
<dbReference type="STRING" id="1802229.A2401_01920"/>
<evidence type="ECO:0000313" key="3">
    <source>
        <dbReference type="Proteomes" id="UP000177751"/>
    </source>
</evidence>
<accession>A0A1G2J8Z5</accession>
<keyword evidence="1" id="KW-0472">Membrane</keyword>
<proteinExistence type="predicted"/>
<keyword evidence="1" id="KW-0812">Transmembrane</keyword>
<dbReference type="AlphaFoldDB" id="A0A1G2J8Z5"/>
<comment type="caution">
    <text evidence="2">The sequence shown here is derived from an EMBL/GenBank/DDBJ whole genome shotgun (WGS) entry which is preliminary data.</text>
</comment>